<dbReference type="InterPro" id="IPR005805">
    <property type="entry name" value="Rieske_Fe-S_prot_C"/>
</dbReference>
<evidence type="ECO:0000259" key="11">
    <source>
        <dbReference type="PROSITE" id="PS51296"/>
    </source>
</evidence>
<dbReference type="PROSITE" id="PS51257">
    <property type="entry name" value="PROKAR_LIPOPROTEIN"/>
    <property type="match status" value="1"/>
</dbReference>
<reference evidence="12 13" key="1">
    <citation type="submission" date="2017-06" db="EMBL/GenBank/DDBJ databases">
        <authorList>
            <person name="Kim H.J."/>
            <person name="Triplett B.A."/>
        </authorList>
    </citation>
    <scope>NUCLEOTIDE SEQUENCE [LARGE SCALE GENOMIC DNA]</scope>
    <source>
        <strain evidence="12 13">CGMCC 4.1858</strain>
    </source>
</reference>
<dbReference type="Gene3D" id="2.102.10.10">
    <property type="entry name" value="Rieske [2Fe-2S] iron-sulphur domain"/>
    <property type="match status" value="1"/>
</dbReference>
<gene>
    <name evidence="12" type="ORF">SAMN05216252_114153</name>
</gene>
<dbReference type="GO" id="GO:0051213">
    <property type="term" value="F:dioxygenase activity"/>
    <property type="evidence" value="ECO:0007669"/>
    <property type="project" value="UniProtKB-KW"/>
</dbReference>
<evidence type="ECO:0000256" key="3">
    <source>
        <dbReference type="ARBA" id="ARBA00022714"/>
    </source>
</evidence>
<accession>A0A239K0Y4</accession>
<name>A0A239K0Y4_9ACTN</name>
<dbReference type="InterPro" id="IPR036922">
    <property type="entry name" value="Rieske_2Fe-2S_sf"/>
</dbReference>
<evidence type="ECO:0000256" key="4">
    <source>
        <dbReference type="ARBA" id="ARBA00022723"/>
    </source>
</evidence>
<feature type="domain" description="Rieske" evidence="11">
    <location>
        <begin position="56"/>
        <end position="148"/>
    </location>
</feature>
<dbReference type="Proteomes" id="UP000198280">
    <property type="component" value="Unassembled WGS sequence"/>
</dbReference>
<evidence type="ECO:0000256" key="10">
    <source>
        <dbReference type="SAM" id="MobiDB-lite"/>
    </source>
</evidence>
<dbReference type="AlphaFoldDB" id="A0A239K0Y4"/>
<dbReference type="GO" id="GO:0051537">
    <property type="term" value="F:2 iron, 2 sulfur cluster binding"/>
    <property type="evidence" value="ECO:0007669"/>
    <property type="project" value="UniProtKB-KW"/>
</dbReference>
<evidence type="ECO:0000256" key="7">
    <source>
        <dbReference type="ARBA" id="ARBA00023157"/>
    </source>
</evidence>
<dbReference type="PANTHER" id="PTHR10134">
    <property type="entry name" value="CYTOCHROME B-C1 COMPLEX SUBUNIT RIESKE, MITOCHONDRIAL"/>
    <property type="match status" value="1"/>
</dbReference>
<proteinExistence type="predicted"/>
<dbReference type="FunFam" id="2.102.10.10:FF:000016">
    <property type="entry name" value="Nitrite reductase/ring-hydroxylating ferredoxin subunit"/>
    <property type="match status" value="1"/>
</dbReference>
<keyword evidence="6" id="KW-0411">Iron-sulfur</keyword>
<evidence type="ECO:0000256" key="1">
    <source>
        <dbReference type="ARBA" id="ARBA00002494"/>
    </source>
</evidence>
<keyword evidence="5" id="KW-0408">Iron</keyword>
<dbReference type="GO" id="GO:0046872">
    <property type="term" value="F:metal ion binding"/>
    <property type="evidence" value="ECO:0007669"/>
    <property type="project" value="UniProtKB-KW"/>
</dbReference>
<dbReference type="CDD" id="cd03467">
    <property type="entry name" value="Rieske"/>
    <property type="match status" value="1"/>
</dbReference>
<feature type="compositionally biased region" description="Low complexity" evidence="10">
    <location>
        <begin position="24"/>
        <end position="53"/>
    </location>
</feature>
<keyword evidence="4" id="KW-0479">Metal-binding</keyword>
<dbReference type="InterPro" id="IPR014349">
    <property type="entry name" value="Rieske_Fe-S_prot"/>
</dbReference>
<evidence type="ECO:0000313" key="12">
    <source>
        <dbReference type="EMBL" id="SNT12017.1"/>
    </source>
</evidence>
<evidence type="ECO:0000256" key="8">
    <source>
        <dbReference type="ARBA" id="ARBA00029586"/>
    </source>
</evidence>
<sequence>MKRRMVLLSTAALAGCSKYGEQSAPQAAATSAPPASEPASAPATASATTSPPSQGEVLVKAADVPVGGGTVITDKKVVVTQPTAGEFKAFSAVCTHEGCLVNTVSDGTINCPCHGSKFRITDASVVAGPAPRPLPAEAITEKDGEILLT</sequence>
<dbReference type="Pfam" id="PF00355">
    <property type="entry name" value="Rieske"/>
    <property type="match status" value="1"/>
</dbReference>
<keyword evidence="12" id="KW-0560">Oxidoreductase</keyword>
<keyword evidence="13" id="KW-1185">Reference proteome</keyword>
<dbReference type="RefSeq" id="WP_245939042.1">
    <property type="nucleotide sequence ID" value="NZ_FZOF01000014.1"/>
</dbReference>
<comment type="cofactor">
    <cofactor evidence="9">
        <name>[2Fe-2S] cluster</name>
        <dbReference type="ChEBI" id="CHEBI:190135"/>
    </cofactor>
</comment>
<organism evidence="12 13">
    <name type="scientific">Actinacidiphila glaucinigra</name>
    <dbReference type="NCBI Taxonomy" id="235986"/>
    <lineage>
        <taxon>Bacteria</taxon>
        <taxon>Bacillati</taxon>
        <taxon>Actinomycetota</taxon>
        <taxon>Actinomycetes</taxon>
        <taxon>Kitasatosporales</taxon>
        <taxon>Streptomycetaceae</taxon>
        <taxon>Actinacidiphila</taxon>
    </lineage>
</organism>
<dbReference type="GO" id="GO:0016020">
    <property type="term" value="C:membrane"/>
    <property type="evidence" value="ECO:0007669"/>
    <property type="project" value="InterPro"/>
</dbReference>
<dbReference type="GO" id="GO:0016705">
    <property type="term" value="F:oxidoreductase activity, acting on paired donors, with incorporation or reduction of molecular oxygen"/>
    <property type="evidence" value="ECO:0007669"/>
    <property type="project" value="UniProtKB-ARBA"/>
</dbReference>
<keyword evidence="12" id="KW-0223">Dioxygenase</keyword>
<dbReference type="InterPro" id="IPR017941">
    <property type="entry name" value="Rieske_2Fe-2S"/>
</dbReference>
<feature type="region of interest" description="Disordered" evidence="10">
    <location>
        <begin position="24"/>
        <end position="55"/>
    </location>
</feature>
<evidence type="ECO:0000256" key="6">
    <source>
        <dbReference type="ARBA" id="ARBA00023014"/>
    </source>
</evidence>
<dbReference type="PRINTS" id="PR00162">
    <property type="entry name" value="RIESKE"/>
</dbReference>
<dbReference type="GO" id="GO:0004497">
    <property type="term" value="F:monooxygenase activity"/>
    <property type="evidence" value="ECO:0007669"/>
    <property type="project" value="UniProtKB-ARBA"/>
</dbReference>
<evidence type="ECO:0000256" key="2">
    <source>
        <dbReference type="ARBA" id="ARBA00015816"/>
    </source>
</evidence>
<evidence type="ECO:0000256" key="9">
    <source>
        <dbReference type="ARBA" id="ARBA00034078"/>
    </source>
</evidence>
<keyword evidence="7" id="KW-1015">Disulfide bond</keyword>
<protein>
    <recommendedName>
        <fullName evidence="2">Cytochrome bc1 complex Rieske iron-sulfur subunit</fullName>
    </recommendedName>
    <alternativeName>
        <fullName evidence="8">Cytochrome bc1 reductase complex subunit QcrA</fullName>
    </alternativeName>
</protein>
<dbReference type="EMBL" id="FZOF01000014">
    <property type="protein sequence ID" value="SNT12017.1"/>
    <property type="molecule type" value="Genomic_DNA"/>
</dbReference>
<evidence type="ECO:0000313" key="13">
    <source>
        <dbReference type="Proteomes" id="UP000198280"/>
    </source>
</evidence>
<keyword evidence="3" id="KW-0001">2Fe-2S</keyword>
<dbReference type="SUPFAM" id="SSF50022">
    <property type="entry name" value="ISP domain"/>
    <property type="match status" value="1"/>
</dbReference>
<evidence type="ECO:0000256" key="5">
    <source>
        <dbReference type="ARBA" id="ARBA00023004"/>
    </source>
</evidence>
<dbReference type="PROSITE" id="PS51296">
    <property type="entry name" value="RIESKE"/>
    <property type="match status" value="1"/>
</dbReference>
<comment type="function">
    <text evidence="1">Iron-sulfur subunit of the cytochrome bc1 complex, an essential component of the respiratory electron transport chain required for ATP synthesis. The bc1 complex catalyzes the oxidation of menaquinol and the reduction of cytochrome c in the respiratory chain. The bc1 complex operates through a Q-cycle mechanism that couples electron transfer to generation of the proton gradient that drives ATP synthesis.</text>
</comment>